<dbReference type="GO" id="GO:0010468">
    <property type="term" value="P:regulation of gene expression"/>
    <property type="evidence" value="ECO:0007669"/>
    <property type="project" value="InterPro"/>
</dbReference>
<dbReference type="PANTHER" id="PTHR38457:SF1">
    <property type="entry name" value="REGULATOR ABRB-RELATED"/>
    <property type="match status" value="1"/>
</dbReference>
<dbReference type="GO" id="GO:0004497">
    <property type="term" value="F:monooxygenase activity"/>
    <property type="evidence" value="ECO:0007669"/>
    <property type="project" value="UniProtKB-KW"/>
</dbReference>
<dbReference type="GO" id="GO:0016020">
    <property type="term" value="C:membrane"/>
    <property type="evidence" value="ECO:0007669"/>
    <property type="project" value="InterPro"/>
</dbReference>
<feature type="transmembrane region" description="Helical" evidence="1">
    <location>
        <begin position="84"/>
        <end position="103"/>
    </location>
</feature>
<proteinExistence type="predicted"/>
<dbReference type="InterPro" id="IPR007820">
    <property type="entry name" value="AbrB_fam"/>
</dbReference>
<dbReference type="Pfam" id="PF05145">
    <property type="entry name" value="AbrB"/>
    <property type="match status" value="1"/>
</dbReference>
<dbReference type="InterPro" id="IPR017516">
    <property type="entry name" value="AbrB_dup"/>
</dbReference>
<keyword evidence="2" id="KW-0560">Oxidoreductase</keyword>
<feature type="transmembrane region" description="Helical" evidence="1">
    <location>
        <begin position="260"/>
        <end position="283"/>
    </location>
</feature>
<feature type="transmembrane region" description="Helical" evidence="1">
    <location>
        <begin position="289"/>
        <end position="313"/>
    </location>
</feature>
<organism evidence="2">
    <name type="scientific">uncultured Sporomusa sp</name>
    <dbReference type="NCBI Taxonomy" id="307249"/>
    <lineage>
        <taxon>Bacteria</taxon>
        <taxon>Bacillati</taxon>
        <taxon>Bacillota</taxon>
        <taxon>Negativicutes</taxon>
        <taxon>Selenomonadales</taxon>
        <taxon>Sporomusaceae</taxon>
        <taxon>Sporomusa</taxon>
        <taxon>environmental samples</taxon>
    </lineage>
</organism>
<evidence type="ECO:0000256" key="1">
    <source>
        <dbReference type="SAM" id="Phobius"/>
    </source>
</evidence>
<dbReference type="EMBL" id="FMJE01000003">
    <property type="protein sequence ID" value="SCM80850.1"/>
    <property type="molecule type" value="Genomic_DNA"/>
</dbReference>
<name>A0A212LTR0_9FIRM</name>
<feature type="transmembrane region" description="Helical" evidence="1">
    <location>
        <begin position="183"/>
        <end position="200"/>
    </location>
</feature>
<reference evidence="2" key="1">
    <citation type="submission" date="2016-08" db="EMBL/GenBank/DDBJ databases">
        <authorList>
            <person name="Seilhamer J.J."/>
        </authorList>
    </citation>
    <scope>NUCLEOTIDE SEQUENCE</scope>
    <source>
        <strain evidence="2">86</strain>
    </source>
</reference>
<feature type="transmembrane region" description="Helical" evidence="1">
    <location>
        <begin position="6"/>
        <end position="39"/>
    </location>
</feature>
<keyword evidence="1" id="KW-1133">Transmembrane helix</keyword>
<feature type="transmembrane region" description="Helical" evidence="1">
    <location>
        <begin position="325"/>
        <end position="344"/>
    </location>
</feature>
<protein>
    <submittedName>
        <fullName evidence="2">Putative ammonia monooxygenase</fullName>
    </submittedName>
</protein>
<dbReference type="PIRSF" id="PIRSF038991">
    <property type="entry name" value="Protein_AbrB"/>
    <property type="match status" value="1"/>
</dbReference>
<keyword evidence="1" id="KW-0812">Transmembrane</keyword>
<sequence>MYKQLLSVFLLAITGGLLFNLLHLPLPWTLGPLVITIVWKSALKKTVYWPKKLRNMGMVVLGYMMGSPFTPAVGHHVLQQLPHMLLMSTTLIVLCLATGYVSGRYTGVGLANSLIGSLPGGLSQMSVICEETKGTDVSVVTLMQTVRVITVVFVVPVLALHGITGQITTAGARLVTPMGSDELPVLFFFLLTILGLIKLAKWVRLANVYVLIPVLGTALLVSAGIHAPVLPSPVIALAQIFVGIRMGSDVDFNSLTNWKIIALVNLLTVLTVIGLLLGTAYAFSLIYPMSFVTAFISMAPGGMSEMGLTALAANADLATVVAYQLFRLLFILLAGVPITKWLILKTLPNRG</sequence>
<dbReference type="PANTHER" id="PTHR38457">
    <property type="entry name" value="REGULATOR ABRB-RELATED"/>
    <property type="match status" value="1"/>
</dbReference>
<gene>
    <name evidence="2" type="ORF">KL86SPO_31028</name>
</gene>
<accession>A0A212LTR0</accession>
<feature type="transmembrane region" description="Helical" evidence="1">
    <location>
        <begin position="145"/>
        <end position="163"/>
    </location>
</feature>
<dbReference type="RefSeq" id="WP_288184055.1">
    <property type="nucleotide sequence ID" value="NZ_LT608335.1"/>
</dbReference>
<keyword evidence="2" id="KW-0503">Monooxygenase</keyword>
<keyword evidence="1" id="KW-0472">Membrane</keyword>
<dbReference type="AlphaFoldDB" id="A0A212LTR0"/>
<evidence type="ECO:0000313" key="2">
    <source>
        <dbReference type="EMBL" id="SCM80850.1"/>
    </source>
</evidence>
<feature type="transmembrane region" description="Helical" evidence="1">
    <location>
        <begin position="207"/>
        <end position="225"/>
    </location>
</feature>
<feature type="transmembrane region" description="Helical" evidence="1">
    <location>
        <begin position="60"/>
        <end position="78"/>
    </location>
</feature>
<dbReference type="NCBIfam" id="TIGR03082">
    <property type="entry name" value="Gneg_AbrB_dup"/>
    <property type="match status" value="1"/>
</dbReference>